<dbReference type="SUPFAM" id="SSF46785">
    <property type="entry name" value="Winged helix' DNA-binding domain"/>
    <property type="match status" value="1"/>
</dbReference>
<keyword evidence="1" id="KW-0805">Transcription regulation</keyword>
<dbReference type="GO" id="GO:0003677">
    <property type="term" value="F:DNA binding"/>
    <property type="evidence" value="ECO:0007669"/>
    <property type="project" value="UniProtKB-KW"/>
</dbReference>
<evidence type="ECO:0000256" key="2">
    <source>
        <dbReference type="ARBA" id="ARBA00023125"/>
    </source>
</evidence>
<dbReference type="InterPro" id="IPR011663">
    <property type="entry name" value="UTRA"/>
</dbReference>
<dbReference type="PANTHER" id="PTHR44846:SF1">
    <property type="entry name" value="MANNOSYL-D-GLYCERATE TRANSPORT_METABOLISM SYSTEM REPRESSOR MNGR-RELATED"/>
    <property type="match status" value="1"/>
</dbReference>
<gene>
    <name evidence="6" type="ORF">GD627_11640</name>
</gene>
<dbReference type="Pfam" id="PF07702">
    <property type="entry name" value="UTRA"/>
    <property type="match status" value="1"/>
</dbReference>
<organism evidence="6 7">
    <name type="scientific">Arthrobacter yangruifuii</name>
    <dbReference type="NCBI Taxonomy" id="2606616"/>
    <lineage>
        <taxon>Bacteria</taxon>
        <taxon>Bacillati</taxon>
        <taxon>Actinomycetota</taxon>
        <taxon>Actinomycetes</taxon>
        <taxon>Micrococcales</taxon>
        <taxon>Micrococcaceae</taxon>
        <taxon>Arthrobacter</taxon>
    </lineage>
</organism>
<keyword evidence="7" id="KW-1185">Reference proteome</keyword>
<proteinExistence type="predicted"/>
<dbReference type="RefSeq" id="WP_152272638.1">
    <property type="nucleotide sequence ID" value="NZ_VTFX01000005.1"/>
</dbReference>
<accession>A0A5N6MFK0</accession>
<evidence type="ECO:0000256" key="1">
    <source>
        <dbReference type="ARBA" id="ARBA00023015"/>
    </source>
</evidence>
<feature type="domain" description="HTH gntR-type" evidence="5">
    <location>
        <begin position="15"/>
        <end position="83"/>
    </location>
</feature>
<dbReference type="AlphaFoldDB" id="A0A5N6MFK0"/>
<dbReference type="PANTHER" id="PTHR44846">
    <property type="entry name" value="MANNOSYL-D-GLYCERATE TRANSPORT/METABOLISM SYSTEM REPRESSOR MNGR-RELATED"/>
    <property type="match status" value="1"/>
</dbReference>
<comment type="caution">
    <text evidence="6">The sequence shown here is derived from an EMBL/GenBank/DDBJ whole genome shotgun (WGS) entry which is preliminary data.</text>
</comment>
<dbReference type="Proteomes" id="UP000326852">
    <property type="component" value="Unassembled WGS sequence"/>
</dbReference>
<dbReference type="InterPro" id="IPR000524">
    <property type="entry name" value="Tscrpt_reg_HTH_GntR"/>
</dbReference>
<evidence type="ECO:0000256" key="4">
    <source>
        <dbReference type="SAM" id="MobiDB-lite"/>
    </source>
</evidence>
<dbReference type="CDD" id="cd07377">
    <property type="entry name" value="WHTH_GntR"/>
    <property type="match status" value="1"/>
</dbReference>
<dbReference type="InterPro" id="IPR050679">
    <property type="entry name" value="Bact_HTH_transcr_reg"/>
</dbReference>
<feature type="region of interest" description="Disordered" evidence="4">
    <location>
        <begin position="247"/>
        <end position="276"/>
    </location>
</feature>
<dbReference type="SMART" id="SM00866">
    <property type="entry name" value="UTRA"/>
    <property type="match status" value="1"/>
</dbReference>
<name>A0A5N6MFK0_9MICC</name>
<dbReference type="SUPFAM" id="SSF64288">
    <property type="entry name" value="Chorismate lyase-like"/>
    <property type="match status" value="1"/>
</dbReference>
<dbReference type="InterPro" id="IPR036390">
    <property type="entry name" value="WH_DNA-bd_sf"/>
</dbReference>
<evidence type="ECO:0000313" key="7">
    <source>
        <dbReference type="Proteomes" id="UP000326852"/>
    </source>
</evidence>
<dbReference type="InterPro" id="IPR036388">
    <property type="entry name" value="WH-like_DNA-bd_sf"/>
</dbReference>
<evidence type="ECO:0000256" key="3">
    <source>
        <dbReference type="ARBA" id="ARBA00023163"/>
    </source>
</evidence>
<reference evidence="6 7" key="1">
    <citation type="submission" date="2019-08" db="EMBL/GenBank/DDBJ databases">
        <title>Arthrobacter sp. nov., isolated from plateau pika and Tibetan wild ass.</title>
        <authorList>
            <person name="Ge Y."/>
        </authorList>
    </citation>
    <scope>NUCLEOTIDE SEQUENCE [LARGE SCALE GENOMIC DNA]</scope>
    <source>
        <strain evidence="6 7">785</strain>
    </source>
</reference>
<evidence type="ECO:0000313" key="6">
    <source>
        <dbReference type="EMBL" id="KAD3514960.1"/>
    </source>
</evidence>
<dbReference type="Gene3D" id="1.10.10.10">
    <property type="entry name" value="Winged helix-like DNA-binding domain superfamily/Winged helix DNA-binding domain"/>
    <property type="match status" value="1"/>
</dbReference>
<sequence length="302" mass="31786">MHTTDDPGRALGGNEPLHLQLREHLRAQIMNHSLPPGTSLPSEAQLQARFGVSRSVVRQALGALEADGLILRGRGRGSTVAPRREHHRLVHRTSGLSTQVAGTGAAVGTEVLSLSVQESNAATSVLESPQVLAIERLRTADGVHIAVIHTWLPLPQFASLTAADLTDSSLHAVMHAVFGVEIVSGKRQIRAVPGDRDLTSLLRLKPSSPVLLLEGTSYDADGRAVEVFSTWHHPDHVVFDINVESDPTAQQPAGAGPVPAATADVAGPPEDGADAGAVAGQARMLGAELLRLAGNLERLPRA</sequence>
<dbReference type="Gene3D" id="3.40.1410.10">
    <property type="entry name" value="Chorismate lyase-like"/>
    <property type="match status" value="1"/>
</dbReference>
<dbReference type="Pfam" id="PF00392">
    <property type="entry name" value="GntR"/>
    <property type="match status" value="1"/>
</dbReference>
<dbReference type="PROSITE" id="PS50949">
    <property type="entry name" value="HTH_GNTR"/>
    <property type="match status" value="1"/>
</dbReference>
<dbReference type="GO" id="GO:0003700">
    <property type="term" value="F:DNA-binding transcription factor activity"/>
    <property type="evidence" value="ECO:0007669"/>
    <property type="project" value="InterPro"/>
</dbReference>
<protein>
    <submittedName>
        <fullName evidence="6">UTRA domain-containing protein</fullName>
    </submittedName>
</protein>
<dbReference type="GO" id="GO:0045892">
    <property type="term" value="P:negative regulation of DNA-templated transcription"/>
    <property type="evidence" value="ECO:0007669"/>
    <property type="project" value="TreeGrafter"/>
</dbReference>
<keyword evidence="2" id="KW-0238">DNA-binding</keyword>
<dbReference type="PRINTS" id="PR00035">
    <property type="entry name" value="HTHGNTR"/>
</dbReference>
<keyword evidence="3" id="KW-0804">Transcription</keyword>
<evidence type="ECO:0000259" key="5">
    <source>
        <dbReference type="PROSITE" id="PS50949"/>
    </source>
</evidence>
<dbReference type="InterPro" id="IPR028978">
    <property type="entry name" value="Chorismate_lyase_/UTRA_dom_sf"/>
</dbReference>
<dbReference type="EMBL" id="VTFX01000005">
    <property type="protein sequence ID" value="KAD3514960.1"/>
    <property type="molecule type" value="Genomic_DNA"/>
</dbReference>
<dbReference type="SMART" id="SM00345">
    <property type="entry name" value="HTH_GNTR"/>
    <property type="match status" value="1"/>
</dbReference>